<comment type="caution">
    <text evidence="2">The sequence shown here is derived from an EMBL/GenBank/DDBJ whole genome shotgun (WGS) entry which is preliminary data.</text>
</comment>
<dbReference type="Gene3D" id="1.10.10.60">
    <property type="entry name" value="Homeodomain-like"/>
    <property type="match status" value="1"/>
</dbReference>
<dbReference type="GO" id="GO:0016987">
    <property type="term" value="F:sigma factor activity"/>
    <property type="evidence" value="ECO:0007669"/>
    <property type="project" value="InterPro"/>
</dbReference>
<evidence type="ECO:0000259" key="1">
    <source>
        <dbReference type="Pfam" id="PF08281"/>
    </source>
</evidence>
<dbReference type="Pfam" id="PF08281">
    <property type="entry name" value="Sigma70_r4_2"/>
    <property type="match status" value="1"/>
</dbReference>
<dbReference type="InterPro" id="IPR013324">
    <property type="entry name" value="RNA_pol_sigma_r3/r4-like"/>
</dbReference>
<sequence length="111" mass="12997">MVIELLKKREILLMYFREGKSQRSIAKEVGVDKKTVASYIKEHESKLNKIIEQKGSANLEELIQSLVDKPKYKSSNRTKRVLTEEIENRIHHFIKKMSINVKGGYINKPRK</sequence>
<name>A0A1S2MA22_9BACI</name>
<evidence type="ECO:0000313" key="3">
    <source>
        <dbReference type="Proteomes" id="UP000180057"/>
    </source>
</evidence>
<dbReference type="Proteomes" id="UP000180057">
    <property type="component" value="Unassembled WGS sequence"/>
</dbReference>
<dbReference type="RefSeq" id="WP_071388132.1">
    <property type="nucleotide sequence ID" value="NZ_MLQS01000001.1"/>
</dbReference>
<dbReference type="EMBL" id="MLQS01000001">
    <property type="protein sequence ID" value="OIJ21519.1"/>
    <property type="molecule type" value="Genomic_DNA"/>
</dbReference>
<reference evidence="2 3" key="1">
    <citation type="submission" date="2016-10" db="EMBL/GenBank/DDBJ databases">
        <title>Draft genome sequences of four alkaliphilic bacteria belonging to the Anaerobacillus genus.</title>
        <authorList>
            <person name="Bassil N.M."/>
            <person name="Lloyd J.R."/>
        </authorList>
    </citation>
    <scope>NUCLEOTIDE SEQUENCE [LARGE SCALE GENOMIC DNA]</scope>
    <source>
        <strain evidence="2 3">DSM 22531</strain>
    </source>
</reference>
<feature type="domain" description="RNA polymerase sigma factor 70 region 4 type 2" evidence="1">
    <location>
        <begin position="8"/>
        <end position="41"/>
    </location>
</feature>
<proteinExistence type="predicted"/>
<dbReference type="InterPro" id="IPR013249">
    <property type="entry name" value="RNA_pol_sigma70_r4_t2"/>
</dbReference>
<evidence type="ECO:0000313" key="2">
    <source>
        <dbReference type="EMBL" id="OIJ21519.1"/>
    </source>
</evidence>
<dbReference type="SUPFAM" id="SSF88659">
    <property type="entry name" value="Sigma3 and sigma4 domains of RNA polymerase sigma factors"/>
    <property type="match status" value="1"/>
</dbReference>
<dbReference type="GO" id="GO:0006352">
    <property type="term" value="P:DNA-templated transcription initiation"/>
    <property type="evidence" value="ECO:0007669"/>
    <property type="project" value="InterPro"/>
</dbReference>
<dbReference type="AlphaFoldDB" id="A0A1S2MA22"/>
<organism evidence="2 3">
    <name type="scientific">Anaerobacillus alkalidiazotrophicus</name>
    <dbReference type="NCBI Taxonomy" id="472963"/>
    <lineage>
        <taxon>Bacteria</taxon>
        <taxon>Bacillati</taxon>
        <taxon>Bacillota</taxon>
        <taxon>Bacilli</taxon>
        <taxon>Bacillales</taxon>
        <taxon>Bacillaceae</taxon>
        <taxon>Anaerobacillus</taxon>
    </lineage>
</organism>
<accession>A0A1S2MA22</accession>
<dbReference type="GO" id="GO:0003677">
    <property type="term" value="F:DNA binding"/>
    <property type="evidence" value="ECO:0007669"/>
    <property type="project" value="InterPro"/>
</dbReference>
<gene>
    <name evidence="2" type="ORF">BKP45_01760</name>
</gene>
<keyword evidence="3" id="KW-1185">Reference proteome</keyword>
<protein>
    <recommendedName>
        <fullName evidence="1">RNA polymerase sigma factor 70 region 4 type 2 domain-containing protein</fullName>
    </recommendedName>
</protein>